<dbReference type="EMBL" id="JAANQT010000194">
    <property type="protein sequence ID" value="KAG1313439.1"/>
    <property type="molecule type" value="Genomic_DNA"/>
</dbReference>
<name>A0A9P6XGJ3_RHIOR</name>
<dbReference type="PANTHER" id="PTHR42058">
    <property type="entry name" value="G_PROTEIN_RECEP_F2_4 DOMAIN-CONTAINING PROTEIN"/>
    <property type="match status" value="1"/>
</dbReference>
<dbReference type="InterPro" id="IPR000832">
    <property type="entry name" value="GPCR_2_secretin-like"/>
</dbReference>
<dbReference type="Proteomes" id="UP000716291">
    <property type="component" value="Unassembled WGS sequence"/>
</dbReference>
<evidence type="ECO:0000256" key="4">
    <source>
        <dbReference type="ARBA" id="ARBA00023136"/>
    </source>
</evidence>
<feature type="transmembrane region" description="Helical" evidence="5">
    <location>
        <begin position="137"/>
        <end position="157"/>
    </location>
</feature>
<dbReference type="PANTHER" id="PTHR42058:SF1">
    <property type="entry name" value="G-PROTEIN COUPLED RECEPTORS FAMILY 2 PROFILE 2 DOMAIN-CONTAINING PROTEIN"/>
    <property type="match status" value="1"/>
</dbReference>
<protein>
    <recommendedName>
        <fullName evidence="6">G-protein coupled receptors family 2 profile 2 domain-containing protein</fullName>
    </recommendedName>
</protein>
<gene>
    <name evidence="7" type="ORF">G6F64_002270</name>
</gene>
<feature type="transmembrane region" description="Helical" evidence="5">
    <location>
        <begin position="185"/>
        <end position="209"/>
    </location>
</feature>
<dbReference type="Gene3D" id="1.20.1070.10">
    <property type="entry name" value="Rhodopsin 7-helix transmembrane proteins"/>
    <property type="match status" value="1"/>
</dbReference>
<evidence type="ECO:0000256" key="2">
    <source>
        <dbReference type="ARBA" id="ARBA00022692"/>
    </source>
</evidence>
<dbReference type="InterPro" id="IPR017981">
    <property type="entry name" value="GPCR_2-like_7TM"/>
</dbReference>
<accession>A0A9P6XGJ3</accession>
<evidence type="ECO:0000256" key="3">
    <source>
        <dbReference type="ARBA" id="ARBA00022989"/>
    </source>
</evidence>
<feature type="transmembrane region" description="Helical" evidence="5">
    <location>
        <begin position="109"/>
        <end position="128"/>
    </location>
</feature>
<keyword evidence="4 5" id="KW-0472">Membrane</keyword>
<feature type="transmembrane region" description="Helical" evidence="5">
    <location>
        <begin position="221"/>
        <end position="243"/>
    </location>
</feature>
<feature type="transmembrane region" description="Helical" evidence="5">
    <location>
        <begin position="263"/>
        <end position="287"/>
    </location>
</feature>
<dbReference type="PROSITE" id="PS50261">
    <property type="entry name" value="G_PROTEIN_RECEP_F2_4"/>
    <property type="match status" value="1"/>
</dbReference>
<keyword evidence="3 5" id="KW-1133">Transmembrane helix</keyword>
<organism evidence="7 8">
    <name type="scientific">Rhizopus oryzae</name>
    <name type="common">Mucormycosis agent</name>
    <name type="synonym">Rhizopus arrhizus var. delemar</name>
    <dbReference type="NCBI Taxonomy" id="64495"/>
    <lineage>
        <taxon>Eukaryota</taxon>
        <taxon>Fungi</taxon>
        <taxon>Fungi incertae sedis</taxon>
        <taxon>Mucoromycota</taxon>
        <taxon>Mucoromycotina</taxon>
        <taxon>Mucoromycetes</taxon>
        <taxon>Mucorales</taxon>
        <taxon>Mucorineae</taxon>
        <taxon>Rhizopodaceae</taxon>
        <taxon>Rhizopus</taxon>
    </lineage>
</organism>
<dbReference type="Pfam" id="PF00002">
    <property type="entry name" value="7tm_2"/>
    <property type="match status" value="1"/>
</dbReference>
<dbReference type="GO" id="GO:0007166">
    <property type="term" value="P:cell surface receptor signaling pathway"/>
    <property type="evidence" value="ECO:0007669"/>
    <property type="project" value="InterPro"/>
</dbReference>
<evidence type="ECO:0000313" key="7">
    <source>
        <dbReference type="EMBL" id="KAG1313439.1"/>
    </source>
</evidence>
<evidence type="ECO:0000256" key="5">
    <source>
        <dbReference type="SAM" id="Phobius"/>
    </source>
</evidence>
<evidence type="ECO:0000256" key="1">
    <source>
        <dbReference type="ARBA" id="ARBA00004141"/>
    </source>
</evidence>
<keyword evidence="2 5" id="KW-0812">Transmembrane</keyword>
<sequence>MTNQTQLLPNCSKETTLSGLLLQPDNYCNQIPTNMTQAQMTNGMLNLSAIPSNYIIKNCPSPFIKDPLAGTGTTVDNKYCRFGCCLPCPAQNYLYKKGWAKVGFTASNAVRFVSAILSLILVISYLVLPDKRRHPSLLILNLSISIFLFSMVSFFAIGDQEGLQCSPNGIAPGEMGNNALCAAQGAILVFSSFSTTLWCSALILNLHFHTVWNSNFFTNKYLMLNIICWGIPAVVTSVAIGLHSLKFEFASLCLVSMEYVFKLYFYPLAAIICPSFIIHIGTFFYIAKMAIQEKRESDMSQSLSTGKVASQGVNHRHIVAAVKIQWRALLLAVVAIATVLFYWLAYMTQVRRLTETENSATNVTSWLQCMLTPGNDQDVCYEIIKPILPNFSLMVTVDILAALIGFWLFLMFAKRSLWREWNDLIYDIRITCIYRKREKHAEQFFTL</sequence>
<evidence type="ECO:0000313" key="8">
    <source>
        <dbReference type="Proteomes" id="UP000716291"/>
    </source>
</evidence>
<reference evidence="7" key="1">
    <citation type="journal article" date="2020" name="Microb. Genom.">
        <title>Genetic diversity of clinical and environmental Mucorales isolates obtained from an investigation of mucormycosis cases among solid organ transplant recipients.</title>
        <authorList>
            <person name="Nguyen M.H."/>
            <person name="Kaul D."/>
            <person name="Muto C."/>
            <person name="Cheng S.J."/>
            <person name="Richter R.A."/>
            <person name="Bruno V.M."/>
            <person name="Liu G."/>
            <person name="Beyhan S."/>
            <person name="Sundermann A.J."/>
            <person name="Mounaud S."/>
            <person name="Pasculle A.W."/>
            <person name="Nierman W.C."/>
            <person name="Driscoll E."/>
            <person name="Cumbie R."/>
            <person name="Clancy C.J."/>
            <person name="Dupont C.L."/>
        </authorList>
    </citation>
    <scope>NUCLEOTIDE SEQUENCE</scope>
    <source>
        <strain evidence="7">GL11</strain>
    </source>
</reference>
<comment type="subcellular location">
    <subcellularLocation>
        <location evidence="1">Membrane</location>
        <topology evidence="1">Multi-pass membrane protein</topology>
    </subcellularLocation>
</comment>
<feature type="transmembrane region" description="Helical" evidence="5">
    <location>
        <begin position="326"/>
        <end position="345"/>
    </location>
</feature>
<dbReference type="OrthoDB" id="26203at2759"/>
<proteinExistence type="predicted"/>
<feature type="domain" description="G-protein coupled receptors family 2 profile 2" evidence="6">
    <location>
        <begin position="100"/>
        <end position="416"/>
    </location>
</feature>
<dbReference type="InterPro" id="IPR053247">
    <property type="entry name" value="GPCR_GPR1/git3-like"/>
</dbReference>
<keyword evidence="8" id="KW-1185">Reference proteome</keyword>
<dbReference type="GO" id="GO:0004930">
    <property type="term" value="F:G protein-coupled receptor activity"/>
    <property type="evidence" value="ECO:0007669"/>
    <property type="project" value="InterPro"/>
</dbReference>
<dbReference type="GO" id="GO:0016020">
    <property type="term" value="C:membrane"/>
    <property type="evidence" value="ECO:0007669"/>
    <property type="project" value="UniProtKB-SubCell"/>
</dbReference>
<dbReference type="AlphaFoldDB" id="A0A9P6XGJ3"/>
<comment type="caution">
    <text evidence="7">The sequence shown here is derived from an EMBL/GenBank/DDBJ whole genome shotgun (WGS) entry which is preliminary data.</text>
</comment>
<evidence type="ECO:0000259" key="6">
    <source>
        <dbReference type="PROSITE" id="PS50261"/>
    </source>
</evidence>
<feature type="transmembrane region" description="Helical" evidence="5">
    <location>
        <begin position="391"/>
        <end position="412"/>
    </location>
</feature>